<dbReference type="EMBL" id="FMBI01000029">
    <property type="protein sequence ID" value="SCC32720.1"/>
    <property type="molecule type" value="Genomic_DNA"/>
</dbReference>
<sequence>MYRSEWKIQEELYDYNGWIIYDGEWVEVDKCFYFIN</sequence>
<dbReference type="Proteomes" id="UP000195991">
    <property type="component" value="Unassembled WGS sequence"/>
</dbReference>
<name>A0A1C4DND0_BACTU</name>
<proteinExistence type="predicted"/>
<evidence type="ECO:0000313" key="2">
    <source>
        <dbReference type="Proteomes" id="UP000195991"/>
    </source>
</evidence>
<evidence type="ECO:0000313" key="1">
    <source>
        <dbReference type="EMBL" id="SCC32720.1"/>
    </source>
</evidence>
<dbReference type="AlphaFoldDB" id="A0A1C4DND0"/>
<reference evidence="1 2" key="1">
    <citation type="submission" date="2016-08" db="EMBL/GenBank/DDBJ databases">
        <authorList>
            <person name="Seilhamer J.J."/>
        </authorList>
    </citation>
    <scope>NUCLEOTIDE SEQUENCE [LARGE SCALE GENOMIC DNA]</scope>
    <source>
        <strain evidence="1 2">IEBC_T61001</strain>
    </source>
</reference>
<protein>
    <submittedName>
        <fullName evidence="1">Uncharacterized protein</fullName>
    </submittedName>
</protein>
<gene>
    <name evidence="1" type="ORF">BTT61001_02513</name>
</gene>
<accession>A0A1C4DND0</accession>
<organism evidence="1 2">
    <name type="scientific">Bacillus thuringiensis</name>
    <dbReference type="NCBI Taxonomy" id="1428"/>
    <lineage>
        <taxon>Bacteria</taxon>
        <taxon>Bacillati</taxon>
        <taxon>Bacillota</taxon>
        <taxon>Bacilli</taxon>
        <taxon>Bacillales</taxon>
        <taxon>Bacillaceae</taxon>
        <taxon>Bacillus</taxon>
        <taxon>Bacillus cereus group</taxon>
    </lineage>
</organism>